<name>A0A2P6P125_ROSCH</name>
<dbReference type="PANTHER" id="PTHR33116">
    <property type="entry name" value="REVERSE TRANSCRIPTASE ZINC-BINDING DOMAIN-CONTAINING PROTEIN-RELATED-RELATED"/>
    <property type="match status" value="1"/>
</dbReference>
<dbReference type="AlphaFoldDB" id="A0A2P6P125"/>
<protein>
    <submittedName>
        <fullName evidence="1">Uncharacterized protein</fullName>
    </submittedName>
</protein>
<dbReference type="EMBL" id="PDCK01000047">
    <property type="protein sequence ID" value="PRQ15626.1"/>
    <property type="molecule type" value="Genomic_DNA"/>
</dbReference>
<keyword evidence="1" id="KW-0496">Mitochondrion</keyword>
<evidence type="ECO:0000313" key="2">
    <source>
        <dbReference type="Proteomes" id="UP000238479"/>
    </source>
</evidence>
<comment type="caution">
    <text evidence="1">The sequence shown here is derived from an EMBL/GenBank/DDBJ whole genome shotgun (WGS) entry which is preliminary data.</text>
</comment>
<gene>
    <name evidence="1" type="ORF">RchiOBHm_MTg0498611</name>
</gene>
<geneLocation type="mitochondrion" evidence="1"/>
<dbReference type="PANTHER" id="PTHR33116:SF70">
    <property type="entry name" value="NON-LTR RETROELEMENT REVERSE TRANSCRIPTASE-LIKE PROTEIN"/>
    <property type="match status" value="1"/>
</dbReference>
<accession>A0A2P6P125</accession>
<keyword evidence="2" id="KW-1185">Reference proteome</keyword>
<dbReference type="Gramene" id="PRQ15626">
    <property type="protein sequence ID" value="PRQ15626"/>
    <property type="gene ID" value="RchiOBHm_MTg0498611"/>
</dbReference>
<proteinExistence type="predicted"/>
<organism evidence="1 2">
    <name type="scientific">Rosa chinensis</name>
    <name type="common">China rose</name>
    <dbReference type="NCBI Taxonomy" id="74649"/>
    <lineage>
        <taxon>Eukaryota</taxon>
        <taxon>Viridiplantae</taxon>
        <taxon>Streptophyta</taxon>
        <taxon>Embryophyta</taxon>
        <taxon>Tracheophyta</taxon>
        <taxon>Spermatophyta</taxon>
        <taxon>Magnoliopsida</taxon>
        <taxon>eudicotyledons</taxon>
        <taxon>Gunneridae</taxon>
        <taxon>Pentapetalae</taxon>
        <taxon>rosids</taxon>
        <taxon>fabids</taxon>
        <taxon>Rosales</taxon>
        <taxon>Rosaceae</taxon>
        <taxon>Rosoideae</taxon>
        <taxon>Rosoideae incertae sedis</taxon>
        <taxon>Rosa</taxon>
    </lineage>
</organism>
<evidence type="ECO:0000313" key="1">
    <source>
        <dbReference type="EMBL" id="PRQ15626.1"/>
    </source>
</evidence>
<reference evidence="1 2" key="1">
    <citation type="journal article" date="2018" name="Nat. Genet.">
        <title>The Rosa genome provides new insights in the design of modern roses.</title>
        <authorList>
            <person name="Bendahmane M."/>
        </authorList>
    </citation>
    <scope>NUCLEOTIDE SEQUENCE [LARGE SCALE GENOMIC DNA]</scope>
    <source>
        <strain evidence="2">cv. Old Blush</strain>
    </source>
</reference>
<sequence length="143" mass="15689">MKNCLDEFCKASGQQVNFDKSSLYCSPNTDDGLAIEIRNICGSPLTSHSLEFLWYNPESPKRAVVDKVQATWKSKLLSMAGGLTLIQAVTSAVPIIYTMQTAKLPVGTCEDINKCNRKGALNLNPIWLDGTKFVDLSSLGSWD</sequence>
<dbReference type="Proteomes" id="UP000238479">
    <property type="component" value="Mitochondrion MT"/>
</dbReference>